<dbReference type="RefSeq" id="WP_061533810.1">
    <property type="nucleotide sequence ID" value="NZ_CP013233.1"/>
</dbReference>
<evidence type="ECO:0000256" key="7">
    <source>
        <dbReference type="SAM" id="SignalP"/>
    </source>
</evidence>
<evidence type="ECO:0000256" key="3">
    <source>
        <dbReference type="ARBA" id="ARBA00023136"/>
    </source>
</evidence>
<evidence type="ECO:0000256" key="1">
    <source>
        <dbReference type="ARBA" id="ARBA00004635"/>
    </source>
</evidence>
<accession>A0A127PSH1</accession>
<sequence>MSRKFSLSLGLAAAVFSTFSLIAAAPAQAADKLVIAATPVPHAEILEFVKPILAKEGVDLQVKVFTDYIQPAVQTNEKRVDGNFFLHQPYLNEFKKNHKNDIEVVITKVHVEPFAGYSTKYKKLADLPDGATIAIPNDPSNSGRALLLLSRQGLLKLKDPTNISATQKDIIDNPKHLKFKELEAATLPRVLNQVDLALINTNYAIEAKLNPVKDSLFIEDANSPYANLLVARPDNKDSAAVKKLAIALNSPEVKKFIEEKYKGAVVPAF</sequence>
<keyword evidence="5 6" id="KW-0449">Lipoprotein</keyword>
<protein>
    <recommendedName>
        <fullName evidence="6">Lipoprotein</fullName>
    </recommendedName>
</protein>
<dbReference type="PANTHER" id="PTHR30429">
    <property type="entry name" value="D-METHIONINE-BINDING LIPOPROTEIN METQ"/>
    <property type="match status" value="1"/>
</dbReference>
<keyword evidence="9" id="KW-1185">Reference proteome</keyword>
<dbReference type="SUPFAM" id="SSF53850">
    <property type="entry name" value="Periplasmic binding protein-like II"/>
    <property type="match status" value="1"/>
</dbReference>
<dbReference type="Pfam" id="PF03180">
    <property type="entry name" value="Lipoprotein_9"/>
    <property type="match status" value="1"/>
</dbReference>
<evidence type="ECO:0000313" key="8">
    <source>
        <dbReference type="EMBL" id="AMP10595.1"/>
    </source>
</evidence>
<dbReference type="OrthoDB" id="9812878at2"/>
<comment type="similarity">
    <text evidence="6">Belongs to the nlpA lipoprotein family.</text>
</comment>
<dbReference type="AlphaFoldDB" id="A0A127PSH1"/>
<dbReference type="PATRIC" id="fig|279058.17.peg.3127"/>
<evidence type="ECO:0000256" key="4">
    <source>
        <dbReference type="ARBA" id="ARBA00023139"/>
    </source>
</evidence>
<organism evidence="8 9">
    <name type="scientific">Collimonas arenae</name>
    <dbReference type="NCBI Taxonomy" id="279058"/>
    <lineage>
        <taxon>Bacteria</taxon>
        <taxon>Pseudomonadati</taxon>
        <taxon>Pseudomonadota</taxon>
        <taxon>Betaproteobacteria</taxon>
        <taxon>Burkholderiales</taxon>
        <taxon>Oxalobacteraceae</taxon>
        <taxon>Collimonas</taxon>
    </lineage>
</organism>
<name>A0A127PSH1_9BURK</name>
<evidence type="ECO:0000256" key="5">
    <source>
        <dbReference type="ARBA" id="ARBA00023288"/>
    </source>
</evidence>
<gene>
    <name evidence="8" type="ORF">CAter282_2871</name>
</gene>
<evidence type="ECO:0000256" key="6">
    <source>
        <dbReference type="PIRNR" id="PIRNR002854"/>
    </source>
</evidence>
<dbReference type="PANTHER" id="PTHR30429:SF0">
    <property type="entry name" value="METHIONINE-BINDING LIPOPROTEIN METQ"/>
    <property type="match status" value="1"/>
</dbReference>
<proteinExistence type="inferred from homology"/>
<keyword evidence="3" id="KW-0472">Membrane</keyword>
<dbReference type="InterPro" id="IPR004872">
    <property type="entry name" value="Lipoprotein_NlpA"/>
</dbReference>
<dbReference type="EMBL" id="CP013235">
    <property type="protein sequence ID" value="AMP10595.1"/>
    <property type="molecule type" value="Genomic_DNA"/>
</dbReference>
<dbReference type="Gene3D" id="3.40.190.10">
    <property type="entry name" value="Periplasmic binding protein-like II"/>
    <property type="match status" value="2"/>
</dbReference>
<feature type="signal peptide" evidence="7">
    <location>
        <begin position="1"/>
        <end position="29"/>
    </location>
</feature>
<feature type="chain" id="PRO_5007277212" description="Lipoprotein" evidence="7">
    <location>
        <begin position="30"/>
        <end position="269"/>
    </location>
</feature>
<dbReference type="GO" id="GO:0016020">
    <property type="term" value="C:membrane"/>
    <property type="evidence" value="ECO:0007669"/>
    <property type="project" value="UniProtKB-SubCell"/>
</dbReference>
<comment type="subcellular location">
    <subcellularLocation>
        <location evidence="1">Membrane</location>
        <topology evidence="1">Lipid-anchor</topology>
    </subcellularLocation>
</comment>
<dbReference type="CDD" id="cd13597">
    <property type="entry name" value="PBP2_lipoprotein_Tp32"/>
    <property type="match status" value="1"/>
</dbReference>
<evidence type="ECO:0000256" key="2">
    <source>
        <dbReference type="ARBA" id="ARBA00022729"/>
    </source>
</evidence>
<dbReference type="PIRSF" id="PIRSF002854">
    <property type="entry name" value="MetQ"/>
    <property type="match status" value="1"/>
</dbReference>
<dbReference type="Proteomes" id="UP000071778">
    <property type="component" value="Chromosome"/>
</dbReference>
<keyword evidence="2 7" id="KW-0732">Signal</keyword>
<reference evidence="8 9" key="1">
    <citation type="submission" date="2015-11" db="EMBL/GenBank/DDBJ databases">
        <title>Exploring the genomic traits of fungus-feeding bacterial genus Collimonas.</title>
        <authorList>
            <person name="Song C."/>
            <person name="Schmidt R."/>
            <person name="de Jager V."/>
            <person name="Krzyzanowska D."/>
            <person name="Jongedijk E."/>
            <person name="Cankar K."/>
            <person name="Beekwilder J."/>
            <person name="van Veen A."/>
            <person name="de Boer W."/>
            <person name="van Veen J.A."/>
            <person name="Garbeva P."/>
        </authorList>
    </citation>
    <scope>NUCLEOTIDE SEQUENCE [LARGE SCALE GENOMIC DNA]</scope>
    <source>
        <strain evidence="8 9">Ter282</strain>
    </source>
</reference>
<evidence type="ECO:0000313" key="9">
    <source>
        <dbReference type="Proteomes" id="UP000071778"/>
    </source>
</evidence>
<keyword evidence="4" id="KW-0564">Palmitate</keyword>